<dbReference type="InterPro" id="IPR036890">
    <property type="entry name" value="HATPase_C_sf"/>
</dbReference>
<dbReference type="PANTHER" id="PTHR45436:SF5">
    <property type="entry name" value="SENSOR HISTIDINE KINASE TRCS"/>
    <property type="match status" value="1"/>
</dbReference>
<dbReference type="InterPro" id="IPR004358">
    <property type="entry name" value="Sig_transdc_His_kin-like_C"/>
</dbReference>
<organism evidence="14 15">
    <name type="scientific">Aquipuribacter nitratireducens</name>
    <dbReference type="NCBI Taxonomy" id="650104"/>
    <lineage>
        <taxon>Bacteria</taxon>
        <taxon>Bacillati</taxon>
        <taxon>Actinomycetota</taxon>
        <taxon>Actinomycetes</taxon>
        <taxon>Micrococcales</taxon>
        <taxon>Intrasporangiaceae</taxon>
        <taxon>Aquipuribacter</taxon>
    </lineage>
</organism>
<dbReference type="SMART" id="SM00387">
    <property type="entry name" value="HATPase_c"/>
    <property type="match status" value="1"/>
</dbReference>
<evidence type="ECO:0000256" key="2">
    <source>
        <dbReference type="ARBA" id="ARBA00004236"/>
    </source>
</evidence>
<evidence type="ECO:0000256" key="1">
    <source>
        <dbReference type="ARBA" id="ARBA00000085"/>
    </source>
</evidence>
<evidence type="ECO:0000256" key="9">
    <source>
        <dbReference type="ARBA" id="ARBA00023012"/>
    </source>
</evidence>
<dbReference type="GO" id="GO:0005524">
    <property type="term" value="F:ATP binding"/>
    <property type="evidence" value="ECO:0007669"/>
    <property type="project" value="UniProtKB-KW"/>
</dbReference>
<keyword evidence="8 11" id="KW-1133">Transmembrane helix</keyword>
<dbReference type="InterPro" id="IPR005467">
    <property type="entry name" value="His_kinase_dom"/>
</dbReference>
<dbReference type="CDD" id="cd06225">
    <property type="entry name" value="HAMP"/>
    <property type="match status" value="1"/>
</dbReference>
<dbReference type="Proteomes" id="UP001596122">
    <property type="component" value="Unassembled WGS sequence"/>
</dbReference>
<feature type="transmembrane region" description="Helical" evidence="11">
    <location>
        <begin position="170"/>
        <end position="193"/>
    </location>
</feature>
<comment type="catalytic activity">
    <reaction evidence="1">
        <text>ATP + protein L-histidine = ADP + protein N-phospho-L-histidine.</text>
        <dbReference type="EC" id="2.7.13.3"/>
    </reaction>
</comment>
<evidence type="ECO:0000256" key="11">
    <source>
        <dbReference type="SAM" id="Phobius"/>
    </source>
</evidence>
<dbReference type="InterPro" id="IPR050428">
    <property type="entry name" value="TCS_sensor_his_kinase"/>
</dbReference>
<reference evidence="15" key="1">
    <citation type="journal article" date="2019" name="Int. J. Syst. Evol. Microbiol.">
        <title>The Global Catalogue of Microorganisms (GCM) 10K type strain sequencing project: providing services to taxonomists for standard genome sequencing and annotation.</title>
        <authorList>
            <consortium name="The Broad Institute Genomics Platform"/>
            <consortium name="The Broad Institute Genome Sequencing Center for Infectious Disease"/>
            <person name="Wu L."/>
            <person name="Ma J."/>
        </authorList>
    </citation>
    <scope>NUCLEOTIDE SEQUENCE [LARGE SCALE GENOMIC DNA]</scope>
    <source>
        <strain evidence="15">CCUG 43114</strain>
    </source>
</reference>
<keyword evidence="14" id="KW-0067">ATP-binding</keyword>
<dbReference type="PROSITE" id="PS50109">
    <property type="entry name" value="HIS_KIN"/>
    <property type="match status" value="1"/>
</dbReference>
<sequence length="461" mass="47487">MSLRVRLTLVALAVMGLTLVVAALLAWRLVAVGEQSDVDALLRGQLDQVGAGLPEDIAGTAGADGVASPAELRLAGERYLATTPGGSGHLLVLDLGGQRLVGSDGPPELLALRDADELPEGEPGRAATVSTARGDVRVLTAPLVVDGGVVVGSATALGSLADARDRGASVLWRIGLAGGIGLLVGGLVLLVAVRRELRPLRALAGAARQVGEGGGGRVPEPDRLDEVGVVATEFNAMVDRLDRAAEERRQLLSAVSHELRTPLTVARGHLELFEHGSADAASARRSAGVVRRELDRLARVVADLTALAAGQDRAVAREPVFAPDVVDALEERLAGLGLTGVDTSAEPVVLTGDEDRLVQSLLALVVNARTHTPPGTAVRVRVESDTAHVRLVVEDDGPGIDASVRERAFEPFVTTRPGGGARTAGLGLAVVRSLTEAQGGTARLDPGAVGTRVVLELAREG</sequence>
<dbReference type="EC" id="2.7.13.3" evidence="3"/>
<dbReference type="CDD" id="cd00082">
    <property type="entry name" value="HisKA"/>
    <property type="match status" value="1"/>
</dbReference>
<keyword evidence="15" id="KW-1185">Reference proteome</keyword>
<dbReference type="SUPFAM" id="SSF47384">
    <property type="entry name" value="Homodimeric domain of signal transducing histidine kinase"/>
    <property type="match status" value="1"/>
</dbReference>
<evidence type="ECO:0000256" key="3">
    <source>
        <dbReference type="ARBA" id="ARBA00012438"/>
    </source>
</evidence>
<evidence type="ECO:0000256" key="10">
    <source>
        <dbReference type="ARBA" id="ARBA00023136"/>
    </source>
</evidence>
<feature type="domain" description="Histidine kinase" evidence="12">
    <location>
        <begin position="254"/>
        <end position="461"/>
    </location>
</feature>
<evidence type="ECO:0000313" key="15">
    <source>
        <dbReference type="Proteomes" id="UP001596122"/>
    </source>
</evidence>
<dbReference type="Gene3D" id="6.10.340.10">
    <property type="match status" value="1"/>
</dbReference>
<keyword evidence="7" id="KW-0418">Kinase</keyword>
<dbReference type="SUPFAM" id="SSF158472">
    <property type="entry name" value="HAMP domain-like"/>
    <property type="match status" value="1"/>
</dbReference>
<dbReference type="PROSITE" id="PS50885">
    <property type="entry name" value="HAMP"/>
    <property type="match status" value="1"/>
</dbReference>
<dbReference type="SMART" id="SM00388">
    <property type="entry name" value="HisKA"/>
    <property type="match status" value="1"/>
</dbReference>
<evidence type="ECO:0000259" key="12">
    <source>
        <dbReference type="PROSITE" id="PS50109"/>
    </source>
</evidence>
<name>A0ABW0GPB7_9MICO</name>
<evidence type="ECO:0000256" key="6">
    <source>
        <dbReference type="ARBA" id="ARBA00022692"/>
    </source>
</evidence>
<accession>A0ABW0GPB7</accession>
<dbReference type="Pfam" id="PF00512">
    <property type="entry name" value="HisKA"/>
    <property type="match status" value="1"/>
</dbReference>
<keyword evidence="14" id="KW-0547">Nucleotide-binding</keyword>
<keyword evidence="10 11" id="KW-0472">Membrane</keyword>
<evidence type="ECO:0000256" key="4">
    <source>
        <dbReference type="ARBA" id="ARBA00022553"/>
    </source>
</evidence>
<evidence type="ECO:0000259" key="13">
    <source>
        <dbReference type="PROSITE" id="PS50885"/>
    </source>
</evidence>
<dbReference type="InterPro" id="IPR003660">
    <property type="entry name" value="HAMP_dom"/>
</dbReference>
<dbReference type="CDD" id="cd00075">
    <property type="entry name" value="HATPase"/>
    <property type="match status" value="1"/>
</dbReference>
<evidence type="ECO:0000256" key="8">
    <source>
        <dbReference type="ARBA" id="ARBA00022989"/>
    </source>
</evidence>
<evidence type="ECO:0000313" key="14">
    <source>
        <dbReference type="EMBL" id="MFC5381545.1"/>
    </source>
</evidence>
<evidence type="ECO:0000256" key="5">
    <source>
        <dbReference type="ARBA" id="ARBA00022679"/>
    </source>
</evidence>
<keyword evidence="9" id="KW-0902">Two-component regulatory system</keyword>
<dbReference type="SMART" id="SM00304">
    <property type="entry name" value="HAMP"/>
    <property type="match status" value="1"/>
</dbReference>
<dbReference type="EMBL" id="JBHSLD010000009">
    <property type="protein sequence ID" value="MFC5381545.1"/>
    <property type="molecule type" value="Genomic_DNA"/>
</dbReference>
<dbReference type="RefSeq" id="WP_340269449.1">
    <property type="nucleotide sequence ID" value="NZ_JBBEOG010000004.1"/>
</dbReference>
<gene>
    <name evidence="14" type="ORF">ACFPJ6_12140</name>
</gene>
<keyword evidence="5" id="KW-0808">Transferase</keyword>
<keyword evidence="4" id="KW-0597">Phosphoprotein</keyword>
<proteinExistence type="predicted"/>
<dbReference type="InterPro" id="IPR003661">
    <property type="entry name" value="HisK_dim/P_dom"/>
</dbReference>
<dbReference type="PANTHER" id="PTHR45436">
    <property type="entry name" value="SENSOR HISTIDINE KINASE YKOH"/>
    <property type="match status" value="1"/>
</dbReference>
<protein>
    <recommendedName>
        <fullName evidence="3">histidine kinase</fullName>
        <ecNumber evidence="3">2.7.13.3</ecNumber>
    </recommendedName>
</protein>
<dbReference type="PRINTS" id="PR00344">
    <property type="entry name" value="BCTRLSENSOR"/>
</dbReference>
<dbReference type="Pfam" id="PF02518">
    <property type="entry name" value="HATPase_c"/>
    <property type="match status" value="1"/>
</dbReference>
<dbReference type="Pfam" id="PF00672">
    <property type="entry name" value="HAMP"/>
    <property type="match status" value="1"/>
</dbReference>
<dbReference type="InterPro" id="IPR036097">
    <property type="entry name" value="HisK_dim/P_sf"/>
</dbReference>
<dbReference type="SUPFAM" id="SSF55874">
    <property type="entry name" value="ATPase domain of HSP90 chaperone/DNA topoisomerase II/histidine kinase"/>
    <property type="match status" value="1"/>
</dbReference>
<comment type="caution">
    <text evidence="14">The sequence shown here is derived from an EMBL/GenBank/DDBJ whole genome shotgun (WGS) entry which is preliminary data.</text>
</comment>
<dbReference type="InterPro" id="IPR003594">
    <property type="entry name" value="HATPase_dom"/>
</dbReference>
<feature type="domain" description="HAMP" evidence="13">
    <location>
        <begin position="194"/>
        <end position="246"/>
    </location>
</feature>
<evidence type="ECO:0000256" key="7">
    <source>
        <dbReference type="ARBA" id="ARBA00022777"/>
    </source>
</evidence>
<keyword evidence="6 11" id="KW-0812">Transmembrane</keyword>
<dbReference type="Gene3D" id="3.30.565.10">
    <property type="entry name" value="Histidine kinase-like ATPase, C-terminal domain"/>
    <property type="match status" value="1"/>
</dbReference>
<dbReference type="Gene3D" id="1.10.287.130">
    <property type="match status" value="1"/>
</dbReference>
<comment type="subcellular location">
    <subcellularLocation>
        <location evidence="2">Cell membrane</location>
    </subcellularLocation>
</comment>